<feature type="compositionally biased region" description="Acidic residues" evidence="1">
    <location>
        <begin position="41"/>
        <end position="54"/>
    </location>
</feature>
<dbReference type="PANTHER" id="PTHR43031">
    <property type="entry name" value="FAD-DEPENDENT OXIDOREDUCTASE"/>
    <property type="match status" value="1"/>
</dbReference>
<dbReference type="InterPro" id="IPR050229">
    <property type="entry name" value="GlpE_sulfurtransferase"/>
</dbReference>
<sequence length="329" mass="36003">MNRKLRLLSLILVLILAFGMTSCAKEEPASTSMEVNKEVVEEPAEEPATEEPAAETEANVVEEKVMAYFANMPDHIYKIGQKDFLDMVKAGEDITILDIRSEKDYSESHVKGAFNLPWGTAISDNLSKIPNDKPVFVYCYTGQTAGQAVATLNVAGFNARSVNLGWNLGISTVEGYDEVAETTVNALSDDVTEINSDVQIALDDYYSGLNAVADTKYKNYKISEDGLKEMVDSEDDSIYVLSVRSEKDYLEGHIKGASNIPWGKGMEQQFSTLPMDKTIVVYCYTGQTAGQTVAGLRLLGYDAVSLNGGMGMEPNAPYGWSNKGFEVVK</sequence>
<dbReference type="EMBL" id="AY568283">
    <property type="protein sequence ID" value="AAS68583.1"/>
    <property type="molecule type" value="Genomic_DNA"/>
</dbReference>
<accession>Q6Q1D9</accession>
<dbReference type="PROSITE" id="PS50206">
    <property type="entry name" value="RHODANESE_3"/>
    <property type="match status" value="2"/>
</dbReference>
<dbReference type="AlphaFoldDB" id="Q6Q1D9"/>
<feature type="signal peptide" evidence="2">
    <location>
        <begin position="1"/>
        <end position="24"/>
    </location>
</feature>
<gene>
    <name evidence="4" type="primary">rdlA</name>
</gene>
<dbReference type="InterPro" id="IPR036873">
    <property type="entry name" value="Rhodanese-like_dom_sf"/>
</dbReference>
<dbReference type="PANTHER" id="PTHR43031:SF1">
    <property type="entry name" value="PYRIDINE NUCLEOTIDE-DISULPHIDE OXIDOREDUCTASE"/>
    <property type="match status" value="1"/>
</dbReference>
<dbReference type="Pfam" id="PF00581">
    <property type="entry name" value="Rhodanese"/>
    <property type="match status" value="2"/>
</dbReference>
<dbReference type="SMART" id="SM00450">
    <property type="entry name" value="RHOD"/>
    <property type="match status" value="2"/>
</dbReference>
<keyword evidence="2" id="KW-0732">Signal</keyword>
<protein>
    <submittedName>
        <fullName evidence="4">Rhodanese</fullName>
    </submittedName>
</protein>
<name>Q6Q1D9_UNCXX</name>
<feature type="domain" description="Rhodanese" evidence="3">
    <location>
        <begin position="90"/>
        <end position="178"/>
    </location>
</feature>
<feature type="domain" description="Rhodanese" evidence="3">
    <location>
        <begin position="234"/>
        <end position="329"/>
    </location>
</feature>
<evidence type="ECO:0000256" key="2">
    <source>
        <dbReference type="SAM" id="SignalP"/>
    </source>
</evidence>
<reference evidence="4" key="1">
    <citation type="journal article" date="2005" name="Res. Microbiol.">
        <title>rdlA, a new gene encoding a rhodanese-like protein in Halanaerobium congolense and other thiosulfate-reducing anaerobes.</title>
        <authorList>
            <person name="Ravot G."/>
            <person name="Casalot L."/>
            <person name="Ollivier B."/>
            <person name="Loison G."/>
            <person name="Magot M."/>
        </authorList>
    </citation>
    <scope>NUCLEOTIDE SEQUENCE</scope>
    <source>
        <strain evidence="4">SRL 4198</strain>
    </source>
</reference>
<evidence type="ECO:0000259" key="3">
    <source>
        <dbReference type="PROSITE" id="PS50206"/>
    </source>
</evidence>
<dbReference type="Gene3D" id="3.40.250.10">
    <property type="entry name" value="Rhodanese-like domain"/>
    <property type="match status" value="2"/>
</dbReference>
<dbReference type="CDD" id="cd00158">
    <property type="entry name" value="RHOD"/>
    <property type="match status" value="2"/>
</dbReference>
<evidence type="ECO:0000313" key="4">
    <source>
        <dbReference type="EMBL" id="AAS68583.1"/>
    </source>
</evidence>
<dbReference type="PROSITE" id="PS51257">
    <property type="entry name" value="PROKAR_LIPOPROTEIN"/>
    <property type="match status" value="1"/>
</dbReference>
<dbReference type="SUPFAM" id="SSF52821">
    <property type="entry name" value="Rhodanese/Cell cycle control phosphatase"/>
    <property type="match status" value="2"/>
</dbReference>
<dbReference type="InterPro" id="IPR001763">
    <property type="entry name" value="Rhodanese-like_dom"/>
</dbReference>
<proteinExistence type="predicted"/>
<feature type="chain" id="PRO_5004278584" evidence="2">
    <location>
        <begin position="25"/>
        <end position="329"/>
    </location>
</feature>
<evidence type="ECO:0000256" key="1">
    <source>
        <dbReference type="SAM" id="MobiDB-lite"/>
    </source>
</evidence>
<organism evidence="4">
    <name type="scientific">thiosulfate-reducing anaerobe SRL 4198</name>
    <dbReference type="NCBI Taxonomy" id="267367"/>
    <lineage>
        <taxon>Bacteria</taxon>
    </lineage>
</organism>
<feature type="region of interest" description="Disordered" evidence="1">
    <location>
        <begin position="27"/>
        <end position="57"/>
    </location>
</feature>